<evidence type="ECO:0000313" key="4">
    <source>
        <dbReference type="Proteomes" id="UP000288716"/>
    </source>
</evidence>
<dbReference type="SFLD" id="SFLDG01020">
    <property type="entry name" value="Terpene_Cyclase_Like_2"/>
    <property type="match status" value="1"/>
</dbReference>
<dbReference type="GO" id="GO:0046872">
    <property type="term" value="F:metal ion binding"/>
    <property type="evidence" value="ECO:0007669"/>
    <property type="project" value="UniProtKB-KW"/>
</dbReference>
<dbReference type="EC" id="4.2.3.-" evidence="2"/>
<keyword evidence="2" id="KW-0479">Metal-binding</keyword>
<dbReference type="PANTHER" id="PTHR35201">
    <property type="entry name" value="TERPENE SYNTHASE"/>
    <property type="match status" value="1"/>
</dbReference>
<sequence length="304" mass="36318">MTRVQDLKKIQYPYTPNIHRDAKLIEDKVIDWFKQYCKTKDMEEKYKKENVSRFSTTVCNYGSFGKVLAIGKLHSYIFAFDDYFELEDVDTVEKLTTKLSNPTMKNVNLGENDWLLSGFYDAWGTVSKLAPEEWNHKQLNAVIDWFKLLQYEKKFRDNNVIPSLFDYLTWRPYGLGIDVLFYFIEYCSDQYLSAATIADPLFQAMLHHCRCLITASNDYYSYNKEKRQGDVINLVMVYQNELNLSLEQAFDKVYEYHDKHFKYYLKYRELIKITVKQDIQWFLHGLEQTLVGCCEIHFHTCRYE</sequence>
<dbReference type="EMBL" id="NCKV01007927">
    <property type="protein sequence ID" value="RWS22777.1"/>
    <property type="molecule type" value="Genomic_DNA"/>
</dbReference>
<comment type="similarity">
    <text evidence="1 2">Belongs to the terpene synthase family.</text>
</comment>
<protein>
    <recommendedName>
        <fullName evidence="2">Terpene synthase</fullName>
        <ecNumber evidence="2">4.2.3.-</ecNumber>
    </recommendedName>
</protein>
<name>A0A443S5H0_9ACAR</name>
<accession>A0A443S5H0</accession>
<evidence type="ECO:0000313" key="3">
    <source>
        <dbReference type="EMBL" id="RWS22777.1"/>
    </source>
</evidence>
<dbReference type="GO" id="GO:0010333">
    <property type="term" value="F:terpene synthase activity"/>
    <property type="evidence" value="ECO:0007669"/>
    <property type="project" value="InterPro"/>
</dbReference>
<dbReference type="SMR" id="A0A443S5H0"/>
<evidence type="ECO:0000256" key="2">
    <source>
        <dbReference type="RuleBase" id="RU366034"/>
    </source>
</evidence>
<reference evidence="3 4" key="1">
    <citation type="journal article" date="2018" name="Gigascience">
        <title>Genomes of trombidid mites reveal novel predicted allergens and laterally-transferred genes associated with secondary metabolism.</title>
        <authorList>
            <person name="Dong X."/>
            <person name="Chaisiri K."/>
            <person name="Xia D."/>
            <person name="Armstrong S.D."/>
            <person name="Fang Y."/>
            <person name="Donnelly M.J."/>
            <person name="Kadowaki T."/>
            <person name="McGarry J.W."/>
            <person name="Darby A.C."/>
            <person name="Makepeace B.L."/>
        </authorList>
    </citation>
    <scope>NUCLEOTIDE SEQUENCE [LARGE SCALE GENOMIC DNA]</scope>
    <source>
        <strain evidence="3">UoL-UT</strain>
    </source>
</reference>
<dbReference type="PANTHER" id="PTHR35201:SF4">
    <property type="entry name" value="BETA-PINACENE SYNTHASE-RELATED"/>
    <property type="match status" value="1"/>
</dbReference>
<dbReference type="Proteomes" id="UP000288716">
    <property type="component" value="Unassembled WGS sequence"/>
</dbReference>
<comment type="cofactor">
    <cofactor evidence="2">
        <name>Mg(2+)</name>
        <dbReference type="ChEBI" id="CHEBI:18420"/>
    </cofactor>
</comment>
<dbReference type="STRING" id="299467.A0A443S5H0"/>
<organism evidence="3 4">
    <name type="scientific">Leptotrombidium deliense</name>
    <dbReference type="NCBI Taxonomy" id="299467"/>
    <lineage>
        <taxon>Eukaryota</taxon>
        <taxon>Metazoa</taxon>
        <taxon>Ecdysozoa</taxon>
        <taxon>Arthropoda</taxon>
        <taxon>Chelicerata</taxon>
        <taxon>Arachnida</taxon>
        <taxon>Acari</taxon>
        <taxon>Acariformes</taxon>
        <taxon>Trombidiformes</taxon>
        <taxon>Prostigmata</taxon>
        <taxon>Anystina</taxon>
        <taxon>Parasitengona</taxon>
        <taxon>Trombiculoidea</taxon>
        <taxon>Trombiculidae</taxon>
        <taxon>Leptotrombidium</taxon>
    </lineage>
</organism>
<dbReference type="AlphaFoldDB" id="A0A443S5H0"/>
<dbReference type="Pfam" id="PF19086">
    <property type="entry name" value="Terpene_syn_C_2"/>
    <property type="match status" value="1"/>
</dbReference>
<keyword evidence="4" id="KW-1185">Reference proteome</keyword>
<gene>
    <name evidence="3" type="ORF">B4U80_13492</name>
</gene>
<dbReference type="InterPro" id="IPR034686">
    <property type="entry name" value="Terpene_cyclase-like_2"/>
</dbReference>
<keyword evidence="2" id="KW-0460">Magnesium</keyword>
<proteinExistence type="inferred from homology"/>
<dbReference type="InterPro" id="IPR008949">
    <property type="entry name" value="Isoprenoid_synthase_dom_sf"/>
</dbReference>
<dbReference type="VEuPathDB" id="VectorBase:LDEU009263"/>
<dbReference type="GO" id="GO:0008299">
    <property type="term" value="P:isoprenoid biosynthetic process"/>
    <property type="evidence" value="ECO:0007669"/>
    <property type="project" value="UniProtKB-ARBA"/>
</dbReference>
<dbReference type="SFLD" id="SFLDS00005">
    <property type="entry name" value="Isoprenoid_Synthase_Type_I"/>
    <property type="match status" value="1"/>
</dbReference>
<dbReference type="OrthoDB" id="2861623at2759"/>
<dbReference type="SUPFAM" id="SSF48576">
    <property type="entry name" value="Terpenoid synthases"/>
    <property type="match status" value="1"/>
</dbReference>
<comment type="caution">
    <text evidence="3">The sequence shown here is derived from an EMBL/GenBank/DDBJ whole genome shotgun (WGS) entry which is preliminary data.</text>
</comment>
<dbReference type="Gene3D" id="1.10.600.10">
    <property type="entry name" value="Farnesyl Diphosphate Synthase"/>
    <property type="match status" value="1"/>
</dbReference>
<evidence type="ECO:0000256" key="1">
    <source>
        <dbReference type="ARBA" id="ARBA00006333"/>
    </source>
</evidence>
<keyword evidence="2" id="KW-0456">Lyase</keyword>